<feature type="region of interest" description="Disordered" evidence="1">
    <location>
        <begin position="313"/>
        <end position="333"/>
    </location>
</feature>
<dbReference type="PANTHER" id="PTHR35449">
    <property type="entry name" value="PROTEIN SIX6OS1"/>
    <property type="match status" value="1"/>
</dbReference>
<reference evidence="2 3" key="1">
    <citation type="journal article" date="2022" name="Gigascience">
        <title>A chromosome-level genome assembly and annotation of the desert horned lizard, Phrynosoma platyrhinos, provides insight into chromosomal rearrangements among reptiles.</title>
        <authorList>
            <person name="Koochekian N."/>
            <person name="Ascanio A."/>
            <person name="Farleigh K."/>
            <person name="Card D.C."/>
            <person name="Schield D.R."/>
            <person name="Castoe T.A."/>
            <person name="Jezkova T."/>
        </authorList>
    </citation>
    <scope>NUCLEOTIDE SEQUENCE [LARGE SCALE GENOMIC DNA]</scope>
    <source>
        <strain evidence="2">NK-2021</strain>
    </source>
</reference>
<name>A0ABQ7SSF2_PHRPL</name>
<accession>A0ABQ7SSF2</accession>
<feature type="compositionally biased region" description="Basic and acidic residues" evidence="1">
    <location>
        <begin position="7"/>
        <end position="22"/>
    </location>
</feature>
<keyword evidence="3" id="KW-1185">Reference proteome</keyword>
<organism evidence="2 3">
    <name type="scientific">Phrynosoma platyrhinos</name>
    <name type="common">Desert horned lizard</name>
    <dbReference type="NCBI Taxonomy" id="52577"/>
    <lineage>
        <taxon>Eukaryota</taxon>
        <taxon>Metazoa</taxon>
        <taxon>Chordata</taxon>
        <taxon>Craniata</taxon>
        <taxon>Vertebrata</taxon>
        <taxon>Euteleostomi</taxon>
        <taxon>Lepidosauria</taxon>
        <taxon>Squamata</taxon>
        <taxon>Bifurcata</taxon>
        <taxon>Unidentata</taxon>
        <taxon>Episquamata</taxon>
        <taxon>Toxicofera</taxon>
        <taxon>Iguania</taxon>
        <taxon>Phrynosomatidae</taxon>
        <taxon>Phrynosomatinae</taxon>
        <taxon>Phrynosoma</taxon>
    </lineage>
</organism>
<dbReference type="InterPro" id="IPR031380">
    <property type="entry name" value="SIX6OS1"/>
</dbReference>
<dbReference type="EMBL" id="JAIPUX010003289">
    <property type="protein sequence ID" value="KAH0620290.1"/>
    <property type="molecule type" value="Genomic_DNA"/>
</dbReference>
<dbReference type="Proteomes" id="UP000826234">
    <property type="component" value="Unassembled WGS sequence"/>
</dbReference>
<feature type="region of interest" description="Disordered" evidence="1">
    <location>
        <begin position="1"/>
        <end position="22"/>
    </location>
</feature>
<evidence type="ECO:0000313" key="3">
    <source>
        <dbReference type="Proteomes" id="UP000826234"/>
    </source>
</evidence>
<feature type="region of interest" description="Disordered" evidence="1">
    <location>
        <begin position="137"/>
        <end position="197"/>
    </location>
</feature>
<sequence>MNYTKQQLEKITDDPKHPDDQNLHEATVENIEKNMEASLFIRSHNLLNVKQQACTSLHLPGITQKVVKNVPTLKPLFQQKETETDWKCSDIEGTNIAKTVPASSITSFQNQTPFRLLAYQKKLNSKQWFENEAPELEKNTDWTGREGKNKSKDSTYVSQDGLGKGCINSTGHPSTERQESAENFPSTPEPSRVSNNIPRVETPFDLLQPESEGSTYKSPGFSFLTSFTTKSPGFNFFDSSTFETEISPDHQTGESCSAGHINPTSPCKNIGDLFGKMDNEDAFAFSFPSCSSAQAFQDGKDDFSFPFVFESSESSSLKGFQSSSQSKKPFSFF</sequence>
<comment type="caution">
    <text evidence="2">The sequence shown here is derived from an EMBL/GenBank/DDBJ whole genome shotgun (WGS) entry which is preliminary data.</text>
</comment>
<dbReference type="PANTHER" id="PTHR35449:SF1">
    <property type="entry name" value="PROTEIN SIX6OS1"/>
    <property type="match status" value="1"/>
</dbReference>
<proteinExistence type="predicted"/>
<feature type="compositionally biased region" description="Basic and acidic residues" evidence="1">
    <location>
        <begin position="137"/>
        <end position="153"/>
    </location>
</feature>
<gene>
    <name evidence="2" type="ORF">JD844_020466</name>
</gene>
<evidence type="ECO:0008006" key="4">
    <source>
        <dbReference type="Google" id="ProtNLM"/>
    </source>
</evidence>
<protein>
    <recommendedName>
        <fullName evidence="4">Protein SIX6OS1</fullName>
    </recommendedName>
</protein>
<evidence type="ECO:0000256" key="1">
    <source>
        <dbReference type="SAM" id="MobiDB-lite"/>
    </source>
</evidence>
<evidence type="ECO:0000313" key="2">
    <source>
        <dbReference type="EMBL" id="KAH0620290.1"/>
    </source>
</evidence>
<dbReference type="Pfam" id="PF15676">
    <property type="entry name" value="S6OS1"/>
    <property type="match status" value="1"/>
</dbReference>